<evidence type="ECO:0000256" key="7">
    <source>
        <dbReference type="SAM" id="Phobius"/>
    </source>
</evidence>
<feature type="transmembrane region" description="Helical" evidence="7">
    <location>
        <begin position="308"/>
        <end position="330"/>
    </location>
</feature>
<feature type="transmembrane region" description="Helical" evidence="7">
    <location>
        <begin position="556"/>
        <end position="574"/>
    </location>
</feature>
<comment type="subcellular location">
    <subcellularLocation>
        <location evidence="1">Membrane</location>
        <topology evidence="1">Multi-pass membrane protein</topology>
    </subcellularLocation>
</comment>
<protein>
    <recommendedName>
        <fullName evidence="10">Major facilitator superfamily (MFS) profile domain-containing protein</fullName>
    </recommendedName>
</protein>
<comment type="caution">
    <text evidence="8">The sequence shown here is derived from an EMBL/GenBank/DDBJ whole genome shotgun (WGS) entry which is preliminary data.</text>
</comment>
<feature type="transmembrane region" description="Helical" evidence="7">
    <location>
        <begin position="274"/>
        <end position="296"/>
    </location>
</feature>
<feature type="transmembrane region" description="Helical" evidence="7">
    <location>
        <begin position="138"/>
        <end position="155"/>
    </location>
</feature>
<feature type="transmembrane region" description="Helical" evidence="7">
    <location>
        <begin position="198"/>
        <end position="216"/>
    </location>
</feature>
<evidence type="ECO:0000256" key="4">
    <source>
        <dbReference type="ARBA" id="ARBA00022692"/>
    </source>
</evidence>
<gene>
    <name evidence="8" type="ORF">BP5796_08232</name>
</gene>
<evidence type="ECO:0000256" key="5">
    <source>
        <dbReference type="ARBA" id="ARBA00022989"/>
    </source>
</evidence>
<reference evidence="8 9" key="1">
    <citation type="journal article" date="2018" name="IMA Fungus">
        <title>IMA Genome-F 9: Draft genome sequence of Annulohypoxylon stygium, Aspergillus mulundensis, Berkeleyomyces basicola (syn. Thielaviopsis basicola), Ceratocystis smalleyi, two Cercospora beticola strains, Coleophoma cylindrospora, Fusarium fracticaudum, Phialophora cf. hyalina, and Morchella septimelata.</title>
        <authorList>
            <person name="Wingfield B.D."/>
            <person name="Bills G.F."/>
            <person name="Dong Y."/>
            <person name="Huang W."/>
            <person name="Nel W.J."/>
            <person name="Swalarsk-Parry B.S."/>
            <person name="Vaghefi N."/>
            <person name="Wilken P.M."/>
            <person name="An Z."/>
            <person name="de Beer Z.W."/>
            <person name="De Vos L."/>
            <person name="Chen L."/>
            <person name="Duong T.A."/>
            <person name="Gao Y."/>
            <person name="Hammerbacher A."/>
            <person name="Kikkert J.R."/>
            <person name="Li Y."/>
            <person name="Li H."/>
            <person name="Li K."/>
            <person name="Li Q."/>
            <person name="Liu X."/>
            <person name="Ma X."/>
            <person name="Naidoo K."/>
            <person name="Pethybridge S.J."/>
            <person name="Sun J."/>
            <person name="Steenkamp E.T."/>
            <person name="van der Nest M.A."/>
            <person name="van Wyk S."/>
            <person name="Wingfield M.J."/>
            <person name="Xiong C."/>
            <person name="Yue Q."/>
            <person name="Zhang X."/>
        </authorList>
    </citation>
    <scope>NUCLEOTIDE SEQUENCE [LARGE SCALE GENOMIC DNA]</scope>
    <source>
        <strain evidence="8 9">BP5796</strain>
    </source>
</reference>
<dbReference type="FunFam" id="1.20.1250.20:FF:000284">
    <property type="entry name" value="Siderophore iron transporter mirB"/>
    <property type="match status" value="1"/>
</dbReference>
<dbReference type="PANTHER" id="PTHR23501:SF107">
    <property type="entry name" value="TRANSPORTER, PUTATIVE (AFU_ORTHOLOGUE AFUA_7G04730)-RELATED"/>
    <property type="match status" value="1"/>
</dbReference>
<evidence type="ECO:0000256" key="2">
    <source>
        <dbReference type="ARBA" id="ARBA00008335"/>
    </source>
</evidence>
<feature type="transmembrane region" description="Helical" evidence="7">
    <location>
        <begin position="387"/>
        <end position="406"/>
    </location>
</feature>
<evidence type="ECO:0008006" key="10">
    <source>
        <dbReference type="Google" id="ProtNLM"/>
    </source>
</evidence>
<dbReference type="GO" id="GO:0022857">
    <property type="term" value="F:transmembrane transporter activity"/>
    <property type="evidence" value="ECO:0007669"/>
    <property type="project" value="TreeGrafter"/>
</dbReference>
<evidence type="ECO:0000256" key="6">
    <source>
        <dbReference type="ARBA" id="ARBA00023136"/>
    </source>
</evidence>
<feature type="transmembrane region" description="Helical" evidence="7">
    <location>
        <begin position="413"/>
        <end position="435"/>
    </location>
</feature>
<evidence type="ECO:0000256" key="1">
    <source>
        <dbReference type="ARBA" id="ARBA00004141"/>
    </source>
</evidence>
<dbReference type="OrthoDB" id="4078873at2759"/>
<proteinExistence type="inferred from homology"/>
<dbReference type="Proteomes" id="UP000256328">
    <property type="component" value="Unassembled WGS sequence"/>
</dbReference>
<dbReference type="EMBL" id="PDLN01000011">
    <property type="protein sequence ID" value="RDW72198.1"/>
    <property type="molecule type" value="Genomic_DNA"/>
</dbReference>
<dbReference type="SUPFAM" id="SSF103473">
    <property type="entry name" value="MFS general substrate transporter"/>
    <property type="match status" value="1"/>
</dbReference>
<accession>A0A3D8RE52</accession>
<evidence type="ECO:0000313" key="9">
    <source>
        <dbReference type="Proteomes" id="UP000256328"/>
    </source>
</evidence>
<comment type="similarity">
    <text evidence="2">Belongs to the major facilitator superfamily.</text>
</comment>
<evidence type="ECO:0000256" key="3">
    <source>
        <dbReference type="ARBA" id="ARBA00022448"/>
    </source>
</evidence>
<organism evidence="8 9">
    <name type="scientific">Coleophoma crateriformis</name>
    <dbReference type="NCBI Taxonomy" id="565419"/>
    <lineage>
        <taxon>Eukaryota</taxon>
        <taxon>Fungi</taxon>
        <taxon>Dikarya</taxon>
        <taxon>Ascomycota</taxon>
        <taxon>Pezizomycotina</taxon>
        <taxon>Leotiomycetes</taxon>
        <taxon>Helotiales</taxon>
        <taxon>Dermateaceae</taxon>
        <taxon>Coleophoma</taxon>
    </lineage>
</organism>
<feature type="transmembrane region" description="Helical" evidence="7">
    <location>
        <begin position="441"/>
        <end position="462"/>
    </location>
</feature>
<feature type="transmembrane region" description="Helical" evidence="7">
    <location>
        <begin position="350"/>
        <end position="367"/>
    </location>
</feature>
<feature type="transmembrane region" description="Helical" evidence="7">
    <location>
        <begin position="474"/>
        <end position="497"/>
    </location>
</feature>
<feature type="transmembrane region" description="Helical" evidence="7">
    <location>
        <begin position="70"/>
        <end position="86"/>
    </location>
</feature>
<feature type="transmembrane region" description="Helical" evidence="7">
    <location>
        <begin position="167"/>
        <end position="186"/>
    </location>
</feature>
<sequence length="590" mass="65248">MKNIFGSPTTETQLGVETAVPRDANPEITELKNDVESTAVKAADEAPDSRDQLGVQKAEAVTILWTKKQLLVAYGFAFLVFFVVSMEQQIQNNLSYYVYSSFSLSPAYGVGTIVGSITTGVFRLPLAKIIDLTGRAEGLALMTCIATIGLIMMASCKTATVYAAAYSFYWVGFDGITYVLTIFIADTSSLKNRAWMEAWTTTPYIVTTFIGSRAAASFLETSGWRWGYGSFCIITPVIAAPIVFIILRNQRFAMKSGMIHKPESGRSVSENIAFYFWEFDVIGLLLITAGISLILLPFSLASYQTKGWGSGMIIAMLVIGFLCLCAFPIWEKYVSKRCFIPFYLLKDRTILGACFLAMLIDISFYMWDTYFYYFLQVVYGLSVVNTGYMTNIFSIGSCFWAIPVGFAIRKSGYFKWIAFFSLGLEMLGAGLMIYFRSHDQGIGYQVMCQIFIAFGGGALVVCNQLAVMASVSHANVAGIVAFLQLFASVGSSIGLAVSEVIYQNTFYDALLGALPSHNETLAAELYASTTTQLLYPMGSDERTATIYAYEYTQKKLCIAALCWLIPGMFLISMWKNFRVSEMRQVKGLVA</sequence>
<keyword evidence="5 7" id="KW-1133">Transmembrane helix</keyword>
<keyword evidence="3" id="KW-0813">Transport</keyword>
<name>A0A3D8RE52_9HELO</name>
<dbReference type="InterPro" id="IPR036259">
    <property type="entry name" value="MFS_trans_sf"/>
</dbReference>
<dbReference type="AlphaFoldDB" id="A0A3D8RE52"/>
<keyword evidence="9" id="KW-1185">Reference proteome</keyword>
<dbReference type="PANTHER" id="PTHR23501">
    <property type="entry name" value="MAJOR FACILITATOR SUPERFAMILY"/>
    <property type="match status" value="1"/>
</dbReference>
<keyword evidence="4 7" id="KW-0812">Transmembrane</keyword>
<dbReference type="GO" id="GO:0005886">
    <property type="term" value="C:plasma membrane"/>
    <property type="evidence" value="ECO:0007669"/>
    <property type="project" value="TreeGrafter"/>
</dbReference>
<dbReference type="Gene3D" id="1.20.1250.20">
    <property type="entry name" value="MFS general substrate transporter like domains"/>
    <property type="match status" value="2"/>
</dbReference>
<evidence type="ECO:0000313" key="8">
    <source>
        <dbReference type="EMBL" id="RDW72198.1"/>
    </source>
</evidence>
<feature type="transmembrane region" description="Helical" evidence="7">
    <location>
        <begin position="106"/>
        <end position="126"/>
    </location>
</feature>
<keyword evidence="6 7" id="KW-0472">Membrane</keyword>
<feature type="transmembrane region" description="Helical" evidence="7">
    <location>
        <begin position="228"/>
        <end position="247"/>
    </location>
</feature>